<organism evidence="7 8">
    <name type="scientific">Huso huso</name>
    <name type="common">Beluga</name>
    <name type="synonym">Acipenser huso</name>
    <dbReference type="NCBI Taxonomy" id="61971"/>
    <lineage>
        <taxon>Eukaryota</taxon>
        <taxon>Metazoa</taxon>
        <taxon>Chordata</taxon>
        <taxon>Craniata</taxon>
        <taxon>Vertebrata</taxon>
        <taxon>Euteleostomi</taxon>
        <taxon>Actinopterygii</taxon>
        <taxon>Chondrostei</taxon>
        <taxon>Acipenseriformes</taxon>
        <taxon>Acipenseridae</taxon>
        <taxon>Huso</taxon>
    </lineage>
</organism>
<feature type="region of interest" description="Disordered" evidence="6">
    <location>
        <begin position="711"/>
        <end position="924"/>
    </location>
</feature>
<dbReference type="PANTHER" id="PTHR24200:SF7">
    <property type="entry name" value="MICROTUBULE-ASSOCIATED TUMOR SUPPRESSOR 1"/>
    <property type="match status" value="1"/>
</dbReference>
<comment type="subcellular location">
    <subcellularLocation>
        <location evidence="1">Nucleus</location>
    </subcellularLocation>
</comment>
<protein>
    <submittedName>
        <fullName evidence="7">Microtubule-associated tumor suppressor 1-like protein isoform X1</fullName>
    </submittedName>
</protein>
<accession>A0ABR1A7Q9</accession>
<feature type="compositionally biased region" description="Polar residues" evidence="6">
    <location>
        <begin position="879"/>
        <end position="914"/>
    </location>
</feature>
<sequence>MSVKNITVQNQLRKDTLDQERDFGKLQYPLLIGDQNGNEVSSDTGSPSDSVRSVSCLSYGNSADSPVVEMSECNSSMDHDAEAFNHNSVFLNESVGDPMLEEDLGISGRTELVSLPRVKEQFKGIMQPNLEADPNLEKWNPNLTLVVPCMQECTKNKNICNVDIDTKKIDLESVTPGNEMAVDADEMLPDPPVTKKSPVSSNSPENGSADNTHASLDSLNSNEMVMRSNSFMLSSSEKPPSASILEAANSTSSIPSDQGKFSSTMPDVCGGTFENIQPEISSCNFDAKQCTVEVPKELPEDGLQVDCNASQGQCLPNYLHPAPLGSFLGAAAVGEVECLSLADHFVKDVNVEISDQEGAILIHAQKVGESAVDPSTQDLIPMSKTEADNLISQLRLMLSPNGEAARASDETFLVCSPEEKCNYHTHTSTPLPESKNVTFIIPSFDEIPEQATGNVKDLFSCSDKNPFQTLKGSQWSCALKTQESTRPTTSTTSKAAKVEILKYPKPDFKNIKPKVVSRPLVKIDNPSHIRNTQRSPSTPSKVCPLPRASQSQKDVQKEKGSEKGHDIAQEKASRNQKQVVACHQRFPSKMTPFSAVSKTVVNRVQKPASNLRQRNGVLDKGSSSDLTSSLFSETAVTGSHNRFNQTTLNNKAEKTKSSVILVSLSRKETMECSNLPRANKETGDLTNGIAHGLTSGAVATTSSMLSTKLAAASDVSKSRVGQKPSLSKPKSSVGPQTTSADFRLPPPVSKLKLGSLSKDGCTTGILSPPRTKQMPAHGTHKIPISTRVKTSSARMSINTGSVSARSATGSRLPVKTAGLERSSSVSSLLSSHSEPSTGTCRSQSTTATSCKTVDKSSRPILSSGAPNSARTSCAKAATRNKTAVNQTSATGNKTNSSQNQVSSRSTTSQNQITPRTAPGISARQVGLSAWNRLAVDKNKLKTSPRSRPPQAQTQPDLLPTENKTHGLAHYKTQCEKKNECIQHLKKLLATSNHRFEAITVVVQHILAEHEQALKQHKESSQELVNLHRELVNTATSCDKLEREKDELRTAFEAVLQKVQEQHQSELADLEERLKDFYLVEWEKVHEAYQEQAEKLKTQLQQQVNSLNSHHEAFRKELETSHSEKIAMLKQQYEASLEELKKSQEVEKDSLNESFKETEAALSEKIDELTSLNNSLNEKLKAEDDRRKALREKNQKDSHTLYLEQELESLKVVLDIKNEQLHQQNKKLMQMEKMVEKNIKLDECLKKVQQENEDFRARMDRHAALSRQLSTEQSVLQESLEKESKVNKRLSMENEELLWKLHNGDLCSPRKLSPSSPPMSFLSPRNSGVFSSPAVTPR</sequence>
<feature type="region of interest" description="Disordered" evidence="6">
    <location>
        <begin position="1307"/>
        <end position="1337"/>
    </location>
</feature>
<reference evidence="7 8" key="1">
    <citation type="submission" date="2021-05" db="EMBL/GenBank/DDBJ databases">
        <authorList>
            <person name="Zahm M."/>
            <person name="Klopp C."/>
            <person name="Cabau C."/>
            <person name="Kuhl H."/>
            <person name="Suciu R."/>
            <person name="Ciorpac M."/>
            <person name="Holostenco D."/>
            <person name="Gessner J."/>
            <person name="Wuertz S."/>
            <person name="Hohne C."/>
            <person name="Stock M."/>
            <person name="Gislard M."/>
            <person name="Lluch J."/>
            <person name="Milhes M."/>
            <person name="Lampietro C."/>
            <person name="Lopez Roques C."/>
            <person name="Donnadieu C."/>
            <person name="Du K."/>
            <person name="Schartl M."/>
            <person name="Guiguen Y."/>
        </authorList>
    </citation>
    <scope>NUCLEOTIDE SEQUENCE [LARGE SCALE GENOMIC DNA]</scope>
    <source>
        <strain evidence="7">Hh-F2</strain>
        <tissue evidence="7">Blood</tissue>
    </source>
</reference>
<feature type="compositionally biased region" description="Polar residues" evidence="6">
    <location>
        <begin position="528"/>
        <end position="540"/>
    </location>
</feature>
<feature type="compositionally biased region" description="Polar residues" evidence="6">
    <location>
        <begin position="1324"/>
        <end position="1337"/>
    </location>
</feature>
<feature type="region of interest" description="Disordered" evidence="6">
    <location>
        <begin position="939"/>
        <end position="962"/>
    </location>
</feature>
<feature type="compositionally biased region" description="Low complexity" evidence="6">
    <location>
        <begin position="1311"/>
        <end position="1323"/>
    </location>
</feature>
<feature type="region of interest" description="Disordered" evidence="6">
    <location>
        <begin position="522"/>
        <end position="576"/>
    </location>
</feature>
<feature type="compositionally biased region" description="Polar residues" evidence="6">
    <location>
        <begin position="248"/>
        <end position="261"/>
    </location>
</feature>
<evidence type="ECO:0000313" key="8">
    <source>
        <dbReference type="Proteomes" id="UP001369086"/>
    </source>
</evidence>
<keyword evidence="4" id="KW-0539">Nucleus</keyword>
<evidence type="ECO:0000256" key="4">
    <source>
        <dbReference type="ARBA" id="ARBA00023242"/>
    </source>
</evidence>
<feature type="compositionally biased region" description="Polar residues" evidence="6">
    <location>
        <begin position="35"/>
        <end position="53"/>
    </location>
</feature>
<feature type="compositionally biased region" description="Low complexity" evidence="6">
    <location>
        <begin position="822"/>
        <end position="836"/>
    </location>
</feature>
<feature type="compositionally biased region" description="Polar residues" evidence="6">
    <location>
        <begin position="197"/>
        <end position="215"/>
    </location>
</feature>
<gene>
    <name evidence="7" type="ORF">HHUSO_G2601</name>
</gene>
<evidence type="ECO:0000256" key="6">
    <source>
        <dbReference type="SAM" id="MobiDB-lite"/>
    </source>
</evidence>
<dbReference type="EMBL" id="JAHFZB010000002">
    <property type="protein sequence ID" value="KAK6493108.1"/>
    <property type="molecule type" value="Genomic_DNA"/>
</dbReference>
<comment type="similarity">
    <text evidence="2">Belongs to the MTUS1 family.</text>
</comment>
<feature type="region of interest" description="Disordered" evidence="6">
    <location>
        <begin position="182"/>
        <end position="215"/>
    </location>
</feature>
<keyword evidence="8" id="KW-1185">Reference proteome</keyword>
<feature type="coiled-coil region" evidence="5">
    <location>
        <begin position="1006"/>
        <end position="1264"/>
    </location>
</feature>
<keyword evidence="3 5" id="KW-0175">Coiled coil</keyword>
<dbReference type="Proteomes" id="UP001369086">
    <property type="component" value="Unassembled WGS sequence"/>
</dbReference>
<feature type="compositionally biased region" description="Polar residues" evidence="6">
    <location>
        <begin position="787"/>
        <end position="809"/>
    </location>
</feature>
<dbReference type="InterPro" id="IPR051293">
    <property type="entry name" value="MTUS1/CCDC69"/>
</dbReference>
<dbReference type="Gene3D" id="1.20.120.20">
    <property type="entry name" value="Apolipoprotein"/>
    <property type="match status" value="1"/>
</dbReference>
<feature type="region of interest" description="Disordered" evidence="6">
    <location>
        <begin position="231"/>
        <end position="261"/>
    </location>
</feature>
<feature type="compositionally biased region" description="Polar residues" evidence="6">
    <location>
        <begin position="837"/>
        <end position="851"/>
    </location>
</feature>
<dbReference type="PANTHER" id="PTHR24200">
    <property type="entry name" value="TOUCAN, ISOFORM A"/>
    <property type="match status" value="1"/>
</dbReference>
<feature type="region of interest" description="Disordered" evidence="6">
    <location>
        <begin position="34"/>
        <end position="53"/>
    </location>
</feature>
<evidence type="ECO:0000256" key="1">
    <source>
        <dbReference type="ARBA" id="ARBA00004123"/>
    </source>
</evidence>
<evidence type="ECO:0000256" key="5">
    <source>
        <dbReference type="SAM" id="Coils"/>
    </source>
</evidence>
<evidence type="ECO:0000256" key="2">
    <source>
        <dbReference type="ARBA" id="ARBA00007585"/>
    </source>
</evidence>
<evidence type="ECO:0000256" key="3">
    <source>
        <dbReference type="ARBA" id="ARBA00023054"/>
    </source>
</evidence>
<feature type="compositionally biased region" description="Polar residues" evidence="6">
    <location>
        <begin position="724"/>
        <end position="740"/>
    </location>
</feature>
<proteinExistence type="inferred from homology"/>
<comment type="caution">
    <text evidence="7">The sequence shown here is derived from an EMBL/GenBank/DDBJ whole genome shotgun (WGS) entry which is preliminary data.</text>
</comment>
<evidence type="ECO:0000313" key="7">
    <source>
        <dbReference type="EMBL" id="KAK6493108.1"/>
    </source>
</evidence>
<feature type="compositionally biased region" description="Basic and acidic residues" evidence="6">
    <location>
        <begin position="554"/>
        <end position="573"/>
    </location>
</feature>
<feature type="compositionally biased region" description="Polar residues" evidence="6">
    <location>
        <begin position="941"/>
        <end position="955"/>
    </location>
</feature>
<name>A0ABR1A7Q9_HUSHU</name>